<proteinExistence type="predicted"/>
<feature type="chain" id="PRO_5008403370" evidence="2">
    <location>
        <begin position="19"/>
        <end position="121"/>
    </location>
</feature>
<reference evidence="4" key="1">
    <citation type="submission" date="2014-03" db="EMBL/GenBank/DDBJ databases">
        <authorList>
            <person name="Aksoy S."/>
            <person name="Warren W."/>
            <person name="Wilson R.K."/>
        </authorList>
    </citation>
    <scope>NUCLEOTIDE SEQUENCE [LARGE SCALE GENOMIC DNA]</scope>
    <source>
        <strain evidence="4">IAEA</strain>
    </source>
</reference>
<name>A0A1B0A1F9_GLOPL</name>
<keyword evidence="4" id="KW-1185">Reference proteome</keyword>
<evidence type="ECO:0000256" key="2">
    <source>
        <dbReference type="SAM" id="SignalP"/>
    </source>
</evidence>
<evidence type="ECO:0000313" key="3">
    <source>
        <dbReference type="EnsemblMetazoa" id="GPAI031541-PA"/>
    </source>
</evidence>
<evidence type="ECO:0000256" key="1">
    <source>
        <dbReference type="SAM" id="MobiDB-lite"/>
    </source>
</evidence>
<feature type="compositionally biased region" description="Basic and acidic residues" evidence="1">
    <location>
        <begin position="95"/>
        <end position="121"/>
    </location>
</feature>
<dbReference type="AlphaFoldDB" id="A0A1B0A1F9"/>
<dbReference type="VEuPathDB" id="VectorBase:GPAI031541"/>
<sequence>MNAMQIFASCLSMAAVMGAFVSEYCLFSKAINSALLLGNHNNGEMESGETNKRNVAKLGERRRSEKFVRRTGEQTRKRLTREMPSQKIGSQLDFRSAEKAARSTKNETDDRLKENCKNEEI</sequence>
<feature type="compositionally biased region" description="Basic and acidic residues" evidence="1">
    <location>
        <begin position="58"/>
        <end position="76"/>
    </location>
</feature>
<feature type="signal peptide" evidence="2">
    <location>
        <begin position="1"/>
        <end position="18"/>
    </location>
</feature>
<dbReference type="Proteomes" id="UP000092445">
    <property type="component" value="Unassembled WGS sequence"/>
</dbReference>
<organism evidence="3 4">
    <name type="scientific">Glossina pallidipes</name>
    <name type="common">Tsetse fly</name>
    <dbReference type="NCBI Taxonomy" id="7398"/>
    <lineage>
        <taxon>Eukaryota</taxon>
        <taxon>Metazoa</taxon>
        <taxon>Ecdysozoa</taxon>
        <taxon>Arthropoda</taxon>
        <taxon>Hexapoda</taxon>
        <taxon>Insecta</taxon>
        <taxon>Pterygota</taxon>
        <taxon>Neoptera</taxon>
        <taxon>Endopterygota</taxon>
        <taxon>Diptera</taxon>
        <taxon>Brachycera</taxon>
        <taxon>Muscomorpha</taxon>
        <taxon>Hippoboscoidea</taxon>
        <taxon>Glossinidae</taxon>
        <taxon>Glossina</taxon>
    </lineage>
</organism>
<keyword evidence="2" id="KW-0732">Signal</keyword>
<dbReference type="EnsemblMetazoa" id="GPAI031541-RA">
    <property type="protein sequence ID" value="GPAI031541-PA"/>
    <property type="gene ID" value="GPAI031541"/>
</dbReference>
<reference evidence="3" key="2">
    <citation type="submission" date="2020-05" db="UniProtKB">
        <authorList>
            <consortium name="EnsemblMetazoa"/>
        </authorList>
    </citation>
    <scope>IDENTIFICATION</scope>
    <source>
        <strain evidence="3">IAEA</strain>
    </source>
</reference>
<accession>A0A1B0A1F9</accession>
<feature type="region of interest" description="Disordered" evidence="1">
    <location>
        <begin position="40"/>
        <end position="121"/>
    </location>
</feature>
<evidence type="ECO:0000313" key="4">
    <source>
        <dbReference type="Proteomes" id="UP000092445"/>
    </source>
</evidence>
<protein>
    <submittedName>
        <fullName evidence="3">Uncharacterized protein</fullName>
    </submittedName>
</protein>